<dbReference type="Proteomes" id="UP001164746">
    <property type="component" value="Chromosome 15"/>
</dbReference>
<name>A0ABY7GA16_MYAAR</name>
<feature type="compositionally biased region" description="Polar residues" evidence="1">
    <location>
        <begin position="1"/>
        <end position="16"/>
    </location>
</feature>
<evidence type="ECO:0000313" key="3">
    <source>
        <dbReference type="Proteomes" id="UP001164746"/>
    </source>
</evidence>
<evidence type="ECO:0000313" key="2">
    <source>
        <dbReference type="EMBL" id="WAR28076.1"/>
    </source>
</evidence>
<proteinExistence type="predicted"/>
<keyword evidence="3" id="KW-1185">Reference proteome</keyword>
<reference evidence="2" key="1">
    <citation type="submission" date="2022-11" db="EMBL/GenBank/DDBJ databases">
        <title>Centuries of genome instability and evolution in soft-shell clam transmissible cancer (bioRxiv).</title>
        <authorList>
            <person name="Hart S.F.M."/>
            <person name="Yonemitsu M.A."/>
            <person name="Giersch R.M."/>
            <person name="Beal B.F."/>
            <person name="Arriagada G."/>
            <person name="Davis B.W."/>
            <person name="Ostrander E.A."/>
            <person name="Goff S.P."/>
            <person name="Metzger M.J."/>
        </authorList>
    </citation>
    <scope>NUCLEOTIDE SEQUENCE</scope>
    <source>
        <strain evidence="2">MELC-2E11</strain>
        <tissue evidence="2">Siphon/mantle</tissue>
    </source>
</reference>
<dbReference type="EMBL" id="CP111026">
    <property type="protein sequence ID" value="WAR28076.1"/>
    <property type="molecule type" value="Genomic_DNA"/>
</dbReference>
<sequence>MSTSLSLDSGDLQSETLPGLEFDDSESSLRLSGTNPESTVPSPSEVRLSGTNPESTVPSPSEVHEIDLSEDLFDSSVSPTFPRKKPRRSKVNEEYKFPTPSECRRNSSNVHTVDTAPKSAFVATMQGYKQASIDLAAEVDSLKQQNSLLETSTKRKNF</sequence>
<accession>A0ABY7GA16</accession>
<feature type="region of interest" description="Disordered" evidence="1">
    <location>
        <begin position="1"/>
        <end position="111"/>
    </location>
</feature>
<feature type="compositionally biased region" description="Polar residues" evidence="1">
    <location>
        <begin position="28"/>
        <end position="42"/>
    </location>
</feature>
<protein>
    <submittedName>
        <fullName evidence="2">Uncharacterized protein</fullName>
    </submittedName>
</protein>
<evidence type="ECO:0000256" key="1">
    <source>
        <dbReference type="SAM" id="MobiDB-lite"/>
    </source>
</evidence>
<gene>
    <name evidence="2" type="ORF">MAR_013780</name>
</gene>
<organism evidence="2 3">
    <name type="scientific">Mya arenaria</name>
    <name type="common">Soft-shell clam</name>
    <dbReference type="NCBI Taxonomy" id="6604"/>
    <lineage>
        <taxon>Eukaryota</taxon>
        <taxon>Metazoa</taxon>
        <taxon>Spiralia</taxon>
        <taxon>Lophotrochozoa</taxon>
        <taxon>Mollusca</taxon>
        <taxon>Bivalvia</taxon>
        <taxon>Autobranchia</taxon>
        <taxon>Heteroconchia</taxon>
        <taxon>Euheterodonta</taxon>
        <taxon>Imparidentia</taxon>
        <taxon>Neoheterodontei</taxon>
        <taxon>Myida</taxon>
        <taxon>Myoidea</taxon>
        <taxon>Myidae</taxon>
        <taxon>Mya</taxon>
    </lineage>
</organism>
<feature type="compositionally biased region" description="Polar residues" evidence="1">
    <location>
        <begin position="49"/>
        <end position="59"/>
    </location>
</feature>